<sequence>MAKGLTQELREEIVSVVREKCNTADYAVRDAVSFAGCIPDIDKTKKIKDQEGEVKALFDRCEAAGKAIESVIPFRNMPSLSLWSIAN</sequence>
<dbReference type="OrthoDB" id="10000193at2"/>
<evidence type="ECO:0000313" key="2">
    <source>
        <dbReference type="Proteomes" id="UP000044071"/>
    </source>
</evidence>
<reference evidence="1 2" key="1">
    <citation type="submission" date="2014-06" db="EMBL/GenBank/DDBJ databases">
        <authorList>
            <person name="Urmite Genomes Urmite Genomes"/>
        </authorList>
    </citation>
    <scope>NUCLEOTIDE SEQUENCE [LARGE SCALE GENOMIC DNA]</scope>
</reference>
<dbReference type="STRING" id="1034943.BN59_01890"/>
<accession>A0A078KXA3</accession>
<dbReference type="AlphaFoldDB" id="A0A078KXA3"/>
<organism evidence="1 2">
    <name type="scientific">Legionella massiliensis</name>
    <dbReference type="NCBI Taxonomy" id="1034943"/>
    <lineage>
        <taxon>Bacteria</taxon>
        <taxon>Pseudomonadati</taxon>
        <taxon>Pseudomonadota</taxon>
        <taxon>Gammaproteobacteria</taxon>
        <taxon>Legionellales</taxon>
        <taxon>Legionellaceae</taxon>
        <taxon>Legionella</taxon>
    </lineage>
</organism>
<keyword evidence="2" id="KW-1185">Reference proteome</keyword>
<dbReference type="RefSeq" id="WP_043874112.1">
    <property type="nucleotide sequence ID" value="NZ_CCVW01000002.1"/>
</dbReference>
<dbReference type="EMBL" id="CCSB01000002">
    <property type="protein sequence ID" value="CDZ77606.1"/>
    <property type="molecule type" value="Genomic_DNA"/>
</dbReference>
<gene>
    <name evidence="1" type="ORF">BN59_01890</name>
</gene>
<name>A0A078KXA3_9GAMM</name>
<dbReference type="Proteomes" id="UP000044071">
    <property type="component" value="Unassembled WGS sequence"/>
</dbReference>
<protein>
    <submittedName>
        <fullName evidence="1">Uncharacterized protein</fullName>
    </submittedName>
</protein>
<evidence type="ECO:0000313" key="1">
    <source>
        <dbReference type="EMBL" id="CDZ77606.1"/>
    </source>
</evidence>
<proteinExistence type="predicted"/>